<dbReference type="SMART" id="SM00893">
    <property type="entry name" value="ETF"/>
    <property type="match status" value="1"/>
</dbReference>
<dbReference type="GO" id="GO:0009055">
    <property type="term" value="F:electron transfer activity"/>
    <property type="evidence" value="ECO:0007669"/>
    <property type="project" value="InterPro"/>
</dbReference>
<proteinExistence type="inferred from homology"/>
<name>A0A1D8S6K9_9EURY</name>
<reference evidence="6 7" key="1">
    <citation type="submission" date="2016-06" db="EMBL/GenBank/DDBJ databases">
        <title>Discovery of anaerobic lithoheterotrophic haloarchaeon capable of sulfur respiration by hydrogen and formate.</title>
        <authorList>
            <person name="Sorokin D.Y."/>
            <person name="Kublanov I.V."/>
            <person name="Roman P."/>
            <person name="Sinninghe Damste J.S."/>
            <person name="Golyshin P.N."/>
            <person name="Rojo D."/>
            <person name="Ciordia S."/>
            <person name="Mena Md.C."/>
            <person name="Ferrer M."/>
            <person name="Smedile F."/>
            <person name="Messina E."/>
            <person name="La Cono V."/>
            <person name="Yakimov M.M."/>
        </authorList>
    </citation>
    <scope>NUCLEOTIDE SEQUENCE [LARGE SCALE GENOMIC DNA]</scope>
    <source>
        <strain evidence="6 7">HTSR1</strain>
    </source>
</reference>
<dbReference type="InterPro" id="IPR012255">
    <property type="entry name" value="ETF_b"/>
</dbReference>
<dbReference type="CDD" id="cd01714">
    <property type="entry name" value="ETF_beta"/>
    <property type="match status" value="1"/>
</dbReference>
<dbReference type="Proteomes" id="UP000185608">
    <property type="component" value="Chromosome"/>
</dbReference>
<evidence type="ECO:0000259" key="5">
    <source>
        <dbReference type="SMART" id="SM00893"/>
    </source>
</evidence>
<gene>
    <name evidence="6" type="primary">fixA</name>
    <name evidence="6" type="ORF">HTSR_1815</name>
</gene>
<dbReference type="Gene3D" id="3.40.50.620">
    <property type="entry name" value="HUPs"/>
    <property type="match status" value="1"/>
</dbReference>
<keyword evidence="2" id="KW-0813">Transport</keyword>
<dbReference type="SUPFAM" id="SSF52402">
    <property type="entry name" value="Adenine nucleotide alpha hydrolases-like"/>
    <property type="match status" value="1"/>
</dbReference>
<dbReference type="PANTHER" id="PTHR21294">
    <property type="entry name" value="ELECTRON TRANSFER FLAVOPROTEIN BETA-SUBUNIT"/>
    <property type="match status" value="1"/>
</dbReference>
<evidence type="ECO:0000313" key="6">
    <source>
        <dbReference type="EMBL" id="AOW80981.1"/>
    </source>
</evidence>
<accession>A0A1D8S6K9</accession>
<evidence type="ECO:0000256" key="3">
    <source>
        <dbReference type="ARBA" id="ARBA00022982"/>
    </source>
</evidence>
<dbReference type="InterPro" id="IPR014730">
    <property type="entry name" value="ETF_a/b_N"/>
</dbReference>
<dbReference type="KEGG" id="halh:HTSR_1815"/>
<dbReference type="InterPro" id="IPR033948">
    <property type="entry name" value="ETF_beta_N"/>
</dbReference>
<dbReference type="RefSeq" id="WP_070365638.1">
    <property type="nucleotide sequence ID" value="NZ_CP016070.1"/>
</dbReference>
<organism evidence="6 7">
    <name type="scientific">Halodesulfurarchaeum formicicum</name>
    <dbReference type="NCBI Taxonomy" id="1873524"/>
    <lineage>
        <taxon>Archaea</taxon>
        <taxon>Methanobacteriati</taxon>
        <taxon>Methanobacteriota</taxon>
        <taxon>Stenosarchaea group</taxon>
        <taxon>Halobacteria</taxon>
        <taxon>Halobacteriales</taxon>
        <taxon>Halobacteriaceae</taxon>
        <taxon>Halodesulfurarchaeum</taxon>
    </lineage>
</organism>
<evidence type="ECO:0000256" key="1">
    <source>
        <dbReference type="ARBA" id="ARBA00007557"/>
    </source>
</evidence>
<dbReference type="AlphaFoldDB" id="A0A1D8S6K9"/>
<dbReference type="PANTHER" id="PTHR21294:SF8">
    <property type="entry name" value="ELECTRON TRANSFER FLAVOPROTEIN SUBUNIT BETA"/>
    <property type="match status" value="1"/>
</dbReference>
<feature type="compositionally biased region" description="Basic and acidic residues" evidence="4">
    <location>
        <begin position="218"/>
        <end position="238"/>
    </location>
</feature>
<protein>
    <submittedName>
        <fullName evidence="6">Electron transfer flavoprotein alpha/beta-subunit</fullName>
    </submittedName>
</protein>
<dbReference type="EMBL" id="CP016070">
    <property type="protein sequence ID" value="AOW80981.1"/>
    <property type="molecule type" value="Genomic_DNA"/>
</dbReference>
<evidence type="ECO:0000256" key="2">
    <source>
        <dbReference type="ARBA" id="ARBA00022448"/>
    </source>
</evidence>
<evidence type="ECO:0000256" key="4">
    <source>
        <dbReference type="SAM" id="MobiDB-lite"/>
    </source>
</evidence>
<comment type="similarity">
    <text evidence="1">Belongs to the ETF beta-subunit/FixA family.</text>
</comment>
<evidence type="ECO:0000313" key="7">
    <source>
        <dbReference type="Proteomes" id="UP000185608"/>
    </source>
</evidence>
<feature type="region of interest" description="Disordered" evidence="4">
    <location>
        <begin position="218"/>
        <end position="245"/>
    </location>
</feature>
<dbReference type="STRING" id="1873524.HSR6_1884"/>
<dbReference type="GeneID" id="29829805"/>
<dbReference type="InterPro" id="IPR014729">
    <property type="entry name" value="Rossmann-like_a/b/a_fold"/>
</dbReference>
<sequence>MKILVTFAEVAAVADNFEIEDGAVADRYLEYDLNEWDEYALEAAVSLREEGIAEEVVTVTIGPERSADTIRMALAKGADRAIRIWDDDLEGDPLEDVSTRAALMAPVVEAEAPTLVLSGVQAADDGYGSTGVSLARTLGWQWGAVVNDFTLDREADSVRVRRELEGGIEELTTLSLPAVLTIQTGINDPRYASLRGLQEAQKQEIDVQTPAELGVGADRLEPRLERGELTEPPSRGDTEYVEGDPPEQATAIAEQLIESGVVQE</sequence>
<dbReference type="Pfam" id="PF01012">
    <property type="entry name" value="ETF"/>
    <property type="match status" value="1"/>
</dbReference>
<feature type="domain" description="Electron transfer flavoprotein alpha/beta-subunit N-terminal" evidence="5">
    <location>
        <begin position="21"/>
        <end position="217"/>
    </location>
</feature>
<dbReference type="PATRIC" id="fig|1855411.3.peg.1825"/>
<dbReference type="PIRSF" id="PIRSF000090">
    <property type="entry name" value="Beta-ETF"/>
    <property type="match status" value="1"/>
</dbReference>
<keyword evidence="3" id="KW-0249">Electron transport</keyword>